<dbReference type="PROSITE" id="PS01248">
    <property type="entry name" value="EGF_LAM_1"/>
    <property type="match status" value="1"/>
</dbReference>
<dbReference type="InterPro" id="IPR021852">
    <property type="entry name" value="DUF3456"/>
</dbReference>
<dbReference type="PROSITE" id="PS00022">
    <property type="entry name" value="EGF_1"/>
    <property type="match status" value="1"/>
</dbReference>
<dbReference type="InterPro" id="IPR002049">
    <property type="entry name" value="LE_dom"/>
</dbReference>
<evidence type="ECO:0000256" key="1">
    <source>
        <dbReference type="ARBA" id="ARBA00005897"/>
    </source>
</evidence>
<dbReference type="Gene3D" id="2.10.25.10">
    <property type="entry name" value="Laminin"/>
    <property type="match status" value="1"/>
</dbReference>
<protein>
    <recommendedName>
        <fullName evidence="7">EGF-like domain-containing protein</fullName>
    </recommendedName>
</protein>
<dbReference type="Gene3D" id="2.10.220.10">
    <property type="entry name" value="Hormone Receptor, Insulin-like Growth Factor Receptor 1, Chain A, domain 2"/>
    <property type="match status" value="1"/>
</dbReference>
<keyword evidence="4 5" id="KW-1015">Disulfide bond</keyword>
<dbReference type="STRING" id="139723.A0A182MM76"/>
<dbReference type="SUPFAM" id="SSF57184">
    <property type="entry name" value="Growth factor receptor domain"/>
    <property type="match status" value="1"/>
</dbReference>
<dbReference type="GO" id="GO:0048731">
    <property type="term" value="P:system development"/>
    <property type="evidence" value="ECO:0007669"/>
    <property type="project" value="UniProtKB-ARBA"/>
</dbReference>
<keyword evidence="6" id="KW-0472">Membrane</keyword>
<evidence type="ECO:0000256" key="4">
    <source>
        <dbReference type="ARBA" id="ARBA00023157"/>
    </source>
</evidence>
<organism evidence="8 9">
    <name type="scientific">Anopheles culicifacies</name>
    <dbReference type="NCBI Taxonomy" id="139723"/>
    <lineage>
        <taxon>Eukaryota</taxon>
        <taxon>Metazoa</taxon>
        <taxon>Ecdysozoa</taxon>
        <taxon>Arthropoda</taxon>
        <taxon>Hexapoda</taxon>
        <taxon>Insecta</taxon>
        <taxon>Pterygota</taxon>
        <taxon>Neoptera</taxon>
        <taxon>Endopterygota</taxon>
        <taxon>Diptera</taxon>
        <taxon>Nematocera</taxon>
        <taxon>Culicoidea</taxon>
        <taxon>Culicidae</taxon>
        <taxon>Anophelinae</taxon>
        <taxon>Anopheles</taxon>
        <taxon>culicifacies species complex</taxon>
    </lineage>
</organism>
<keyword evidence="9" id="KW-1185">Reference proteome</keyword>
<dbReference type="InterPro" id="IPR006212">
    <property type="entry name" value="Furin_repeat"/>
</dbReference>
<dbReference type="PROSITE" id="PS50026">
    <property type="entry name" value="EGF_3"/>
    <property type="match status" value="1"/>
</dbReference>
<dbReference type="VEuPathDB" id="VectorBase:ACUA021639"/>
<keyword evidence="2 5" id="KW-0245">EGF-like domain</keyword>
<accession>A0A182MM76</accession>
<feature type="disulfide bond" evidence="5">
    <location>
        <begin position="230"/>
        <end position="239"/>
    </location>
</feature>
<keyword evidence="6" id="KW-0812">Transmembrane</keyword>
<dbReference type="InterPro" id="IPR018097">
    <property type="entry name" value="EGF_Ca-bd_CS"/>
</dbReference>
<dbReference type="GO" id="GO:0005509">
    <property type="term" value="F:calcium ion binding"/>
    <property type="evidence" value="ECO:0007669"/>
    <property type="project" value="InterPro"/>
</dbReference>
<evidence type="ECO:0000313" key="9">
    <source>
        <dbReference type="Proteomes" id="UP000075883"/>
    </source>
</evidence>
<dbReference type="CDD" id="cd00064">
    <property type="entry name" value="FU"/>
    <property type="match status" value="2"/>
</dbReference>
<evidence type="ECO:0000256" key="6">
    <source>
        <dbReference type="SAM" id="Phobius"/>
    </source>
</evidence>
<comment type="similarity">
    <text evidence="1">Belongs to the CRELD family.</text>
</comment>
<dbReference type="CDD" id="cd00054">
    <property type="entry name" value="EGF_CA"/>
    <property type="match status" value="1"/>
</dbReference>
<evidence type="ECO:0000256" key="5">
    <source>
        <dbReference type="PROSITE-ProRule" id="PRU00076"/>
    </source>
</evidence>
<comment type="caution">
    <text evidence="5">Lacks conserved residue(s) required for the propagation of feature annotation.</text>
</comment>
<evidence type="ECO:0000256" key="2">
    <source>
        <dbReference type="ARBA" id="ARBA00022536"/>
    </source>
</evidence>
<dbReference type="EnsemblMetazoa" id="ACUA021639-RA">
    <property type="protein sequence ID" value="ACUA021639-PA"/>
    <property type="gene ID" value="ACUA021639"/>
</dbReference>
<evidence type="ECO:0000259" key="7">
    <source>
        <dbReference type="PROSITE" id="PS50026"/>
    </source>
</evidence>
<dbReference type="InterPro" id="IPR009030">
    <property type="entry name" value="Growth_fac_rcpt_cys_sf"/>
</dbReference>
<keyword evidence="6" id="KW-1133">Transmembrane helix</keyword>
<evidence type="ECO:0000313" key="8">
    <source>
        <dbReference type="EnsemblMetazoa" id="ACUA021639-PA"/>
    </source>
</evidence>
<reference evidence="9" key="1">
    <citation type="submission" date="2013-09" db="EMBL/GenBank/DDBJ databases">
        <title>The Genome Sequence of Anopheles culicifacies species A.</title>
        <authorList>
            <consortium name="The Broad Institute Genomics Platform"/>
            <person name="Neafsey D.E."/>
            <person name="Besansky N."/>
            <person name="Howell P."/>
            <person name="Walton C."/>
            <person name="Young S.K."/>
            <person name="Zeng Q."/>
            <person name="Gargeya S."/>
            <person name="Fitzgerald M."/>
            <person name="Haas B."/>
            <person name="Abouelleil A."/>
            <person name="Allen A.W."/>
            <person name="Alvarado L."/>
            <person name="Arachchi H.M."/>
            <person name="Berlin A.M."/>
            <person name="Chapman S.B."/>
            <person name="Gainer-Dewar J."/>
            <person name="Goldberg J."/>
            <person name="Griggs A."/>
            <person name="Gujja S."/>
            <person name="Hansen M."/>
            <person name="Howarth C."/>
            <person name="Imamovic A."/>
            <person name="Ireland A."/>
            <person name="Larimer J."/>
            <person name="McCowan C."/>
            <person name="Murphy C."/>
            <person name="Pearson M."/>
            <person name="Poon T.W."/>
            <person name="Priest M."/>
            <person name="Roberts A."/>
            <person name="Saif S."/>
            <person name="Shea T."/>
            <person name="Sisk P."/>
            <person name="Sykes S."/>
            <person name="Wortman J."/>
            <person name="Nusbaum C."/>
            <person name="Birren B."/>
        </authorList>
    </citation>
    <scope>NUCLEOTIDE SEQUENCE [LARGE SCALE GENOMIC DNA]</scope>
    <source>
        <strain evidence="9">A-37</strain>
    </source>
</reference>
<name>A0A182MM76_9DIPT</name>
<proteinExistence type="inferred from homology"/>
<dbReference type="AlphaFoldDB" id="A0A182MM76"/>
<keyword evidence="3" id="KW-0106">Calcium</keyword>
<dbReference type="GO" id="GO:0048513">
    <property type="term" value="P:animal organ development"/>
    <property type="evidence" value="ECO:0007669"/>
    <property type="project" value="UniProtKB-ARBA"/>
</dbReference>
<dbReference type="Pfam" id="PF11938">
    <property type="entry name" value="DUF3456"/>
    <property type="match status" value="1"/>
</dbReference>
<dbReference type="Proteomes" id="UP000075883">
    <property type="component" value="Unassembled WGS sequence"/>
</dbReference>
<dbReference type="EMBL" id="AXCM01002571">
    <property type="status" value="NOT_ANNOTATED_CDS"/>
    <property type="molecule type" value="Genomic_DNA"/>
</dbReference>
<feature type="transmembrane region" description="Helical" evidence="6">
    <location>
        <begin position="49"/>
        <end position="67"/>
    </location>
</feature>
<evidence type="ECO:0000256" key="3">
    <source>
        <dbReference type="ARBA" id="ARBA00022837"/>
    </source>
</evidence>
<dbReference type="InterPro" id="IPR000742">
    <property type="entry name" value="EGF"/>
</dbReference>
<reference evidence="8" key="2">
    <citation type="submission" date="2020-05" db="UniProtKB">
        <authorList>
            <consortium name="EnsemblMetazoa"/>
        </authorList>
    </citation>
    <scope>IDENTIFICATION</scope>
    <source>
        <strain evidence="8">A-37</strain>
    </source>
</reference>
<sequence length="431" mass="47420">MNVYAVDNRRDWKIDRGSEAVASPTKVYLHFGVRTEVPKDTRVAVMRQAGGIIACFLVVALLPFLSLGDIPKPPSFSTGGGSKKDKLKTEKLPPCKACTVFVNSFRDGIKRTERAKHDGGDAAWEEERLGSYKTSELRLVEIQERLCTDVVRGEDQCHQLAEDYEAQIEEWWKTHQTTHPDLHRWLCVDQAAVCCPDGFYGPNCDPCPTCFGNGKCKGNGTRKGNGKCACDEGYTGDNCDSCTEEYYQAFRDETKLLCSRCHSACAAGGCTGAGPNACRVCRSGWVMDSTRGGCVDVDECIKEAPCTKQQFCVNNEGSYSCLECDKSCDGCNGDGPDLCEKCATGYELRDGMCTDTSNEKRNQYATFTRYLTYLGLCIATCIVLQNSTWLAALVGLAVAVYISVSEYWLNTAPQQPAAPSPRILDEILQQH</sequence>
<dbReference type="PROSITE" id="PS01187">
    <property type="entry name" value="EGF_CA"/>
    <property type="match status" value="1"/>
</dbReference>
<feature type="domain" description="EGF-like" evidence="7">
    <location>
        <begin position="203"/>
        <end position="240"/>
    </location>
</feature>
<dbReference type="SMART" id="SM00261">
    <property type="entry name" value="FU"/>
    <property type="match status" value="2"/>
</dbReference>